<proteinExistence type="predicted"/>
<dbReference type="EMBL" id="KK107364">
    <property type="protein sequence ID" value="EZA51903.1"/>
    <property type="molecule type" value="Genomic_DNA"/>
</dbReference>
<protein>
    <recommendedName>
        <fullName evidence="3">Nuclease HARBI1</fullName>
    </recommendedName>
</protein>
<evidence type="ECO:0000313" key="2">
    <source>
        <dbReference type="Proteomes" id="UP000053097"/>
    </source>
</evidence>
<reference evidence="1 2" key="1">
    <citation type="journal article" date="2014" name="Curr. Biol.">
        <title>The genome of the clonal raider ant Cerapachys biroi.</title>
        <authorList>
            <person name="Oxley P.R."/>
            <person name="Ji L."/>
            <person name="Fetter-Pruneda I."/>
            <person name="McKenzie S.K."/>
            <person name="Li C."/>
            <person name="Hu H."/>
            <person name="Zhang G."/>
            <person name="Kronauer D.J."/>
        </authorList>
    </citation>
    <scope>NUCLEOTIDE SEQUENCE [LARGE SCALE GENOMIC DNA]</scope>
</reference>
<organism evidence="1 2">
    <name type="scientific">Ooceraea biroi</name>
    <name type="common">Clonal raider ant</name>
    <name type="synonym">Cerapachys biroi</name>
    <dbReference type="NCBI Taxonomy" id="2015173"/>
    <lineage>
        <taxon>Eukaryota</taxon>
        <taxon>Metazoa</taxon>
        <taxon>Ecdysozoa</taxon>
        <taxon>Arthropoda</taxon>
        <taxon>Hexapoda</taxon>
        <taxon>Insecta</taxon>
        <taxon>Pterygota</taxon>
        <taxon>Neoptera</taxon>
        <taxon>Endopterygota</taxon>
        <taxon>Hymenoptera</taxon>
        <taxon>Apocrita</taxon>
        <taxon>Aculeata</taxon>
        <taxon>Formicoidea</taxon>
        <taxon>Formicidae</taxon>
        <taxon>Dorylinae</taxon>
        <taxon>Ooceraea</taxon>
    </lineage>
</organism>
<name>A0A026W7D4_OOCBI</name>
<dbReference type="OrthoDB" id="6627079at2759"/>
<keyword evidence="2" id="KW-1185">Reference proteome</keyword>
<sequence>MSVKLKQLIAIASLVEIVEEEEKDTIKKVREKKRRRIWTREWISQRNRELRGTINLAHIELRNEDADYFQRFFRLRHDLFDRLLELVTPYIQRQNTNMRECISLKERLSLTLRFLATGESYRSLEYSTRIPACTISRIIPETCRVIYEVLRDDYLRVNKNLQLIKIYCDIYIINCVFEMLIIE</sequence>
<accession>A0A026W7D4</accession>
<evidence type="ECO:0000313" key="1">
    <source>
        <dbReference type="EMBL" id="EZA51903.1"/>
    </source>
</evidence>
<dbReference type="AlphaFoldDB" id="A0A026W7D4"/>
<gene>
    <name evidence="1" type="ORF">X777_09218</name>
</gene>
<dbReference type="Proteomes" id="UP000053097">
    <property type="component" value="Unassembled WGS sequence"/>
</dbReference>
<evidence type="ECO:0008006" key="3">
    <source>
        <dbReference type="Google" id="ProtNLM"/>
    </source>
</evidence>
<dbReference type="OMA" id="WTREWIS"/>